<comment type="pathway">
    <text evidence="2">Plant hormone metabolism; auxin biosynthesis.</text>
</comment>
<dbReference type="EC" id="1.14.13.168" evidence="10"/>
<accession>A0A6A2ZN92</accession>
<keyword evidence="5" id="KW-0274">FAD</keyword>
<name>A0A6A2ZN92_HIBSY</name>
<dbReference type="GO" id="GO:0009851">
    <property type="term" value="P:auxin biosynthetic process"/>
    <property type="evidence" value="ECO:0007669"/>
    <property type="project" value="UniProtKB-KW"/>
</dbReference>
<comment type="similarity">
    <text evidence="3">Belongs to the FMO family.</text>
</comment>
<keyword evidence="8" id="KW-0503">Monooxygenase</keyword>
<gene>
    <name evidence="12" type="ORF">F3Y22_tig00110840pilonHSYRG00165</name>
</gene>
<dbReference type="Proteomes" id="UP000436088">
    <property type="component" value="Unassembled WGS sequence"/>
</dbReference>
<dbReference type="AlphaFoldDB" id="A0A6A2ZN92"/>
<evidence type="ECO:0000256" key="10">
    <source>
        <dbReference type="ARBA" id="ARBA00039148"/>
    </source>
</evidence>
<comment type="cofactor">
    <cofactor evidence="1">
        <name>FAD</name>
        <dbReference type="ChEBI" id="CHEBI:57692"/>
    </cofactor>
</comment>
<evidence type="ECO:0000256" key="11">
    <source>
        <dbReference type="ARBA" id="ARBA00047707"/>
    </source>
</evidence>
<reference evidence="12" key="1">
    <citation type="submission" date="2019-09" db="EMBL/GenBank/DDBJ databases">
        <title>Draft genome information of white flower Hibiscus syriacus.</title>
        <authorList>
            <person name="Kim Y.-M."/>
        </authorList>
    </citation>
    <scope>NUCLEOTIDE SEQUENCE [LARGE SCALE GENOMIC DNA]</scope>
    <source>
        <strain evidence="12">YM2019G1</strain>
    </source>
</reference>
<comment type="catalytic activity">
    <reaction evidence="11">
        <text>indole-3-pyruvate + NADPH + O2 + H(+) = (indol-3-yl)acetate + CO2 + NADP(+) + H2O</text>
        <dbReference type="Rhea" id="RHEA:34331"/>
        <dbReference type="ChEBI" id="CHEBI:15377"/>
        <dbReference type="ChEBI" id="CHEBI:15378"/>
        <dbReference type="ChEBI" id="CHEBI:15379"/>
        <dbReference type="ChEBI" id="CHEBI:16526"/>
        <dbReference type="ChEBI" id="CHEBI:17640"/>
        <dbReference type="ChEBI" id="CHEBI:30854"/>
        <dbReference type="ChEBI" id="CHEBI:57783"/>
        <dbReference type="ChEBI" id="CHEBI:58349"/>
        <dbReference type="EC" id="1.14.13.168"/>
    </reaction>
</comment>
<keyword evidence="13" id="KW-1185">Reference proteome</keyword>
<evidence type="ECO:0000256" key="4">
    <source>
        <dbReference type="ARBA" id="ARBA00022630"/>
    </source>
</evidence>
<evidence type="ECO:0000256" key="8">
    <source>
        <dbReference type="ARBA" id="ARBA00023033"/>
    </source>
</evidence>
<keyword evidence="7" id="KW-0560">Oxidoreductase</keyword>
<evidence type="ECO:0000256" key="2">
    <source>
        <dbReference type="ARBA" id="ARBA00004814"/>
    </source>
</evidence>
<evidence type="ECO:0000256" key="1">
    <source>
        <dbReference type="ARBA" id="ARBA00001974"/>
    </source>
</evidence>
<dbReference type="GO" id="GO:0050660">
    <property type="term" value="F:flavin adenine dinucleotide binding"/>
    <property type="evidence" value="ECO:0007669"/>
    <property type="project" value="TreeGrafter"/>
</dbReference>
<dbReference type="InterPro" id="IPR050982">
    <property type="entry name" value="Auxin_biosynth/cation_transpt"/>
</dbReference>
<keyword evidence="4" id="KW-0285">Flavoprotein</keyword>
<dbReference type="InterPro" id="IPR036188">
    <property type="entry name" value="FAD/NAD-bd_sf"/>
</dbReference>
<proteinExistence type="inferred from homology"/>
<keyword evidence="6" id="KW-0521">NADP</keyword>
<evidence type="ECO:0000256" key="7">
    <source>
        <dbReference type="ARBA" id="ARBA00023002"/>
    </source>
</evidence>
<sequence>MQNTLEISPNFNETVQSAKYDETFGLWRVKTIRQAVRSAKLRSVSHSKLQEEVGKSYCGERVLVVGCGNSGMEVSLDLCNHNAKPSIVVRSPCVAQGSFRKINFEFAVSMMKWLPLRLVDKILFIFAYLTLGNTARYGLKRPYLGPLELKNTGGKTGTRHRRLRKIKSGKIKIVQGSKSSRGTKSSYSTAKLSRSTWSSSQPAIEARSFMAQVMEVKDICFHMFRNFRTPSLENELFSNDGIPKNPFPNGWKGTGGLYAVGFKRRGLSGASLDAISVAHYQCGKMKPGEEKSGPTASKASLPIRIFYVHKDLNSRPSLNDIK</sequence>
<dbReference type="GO" id="GO:0103075">
    <property type="term" value="F:indole-3-pyruvate monooxygenase activity"/>
    <property type="evidence" value="ECO:0007669"/>
    <property type="project" value="UniProtKB-EC"/>
</dbReference>
<dbReference type="SUPFAM" id="SSF51905">
    <property type="entry name" value="FAD/NAD(P)-binding domain"/>
    <property type="match status" value="2"/>
</dbReference>
<dbReference type="EMBL" id="VEPZ02001136">
    <property type="protein sequence ID" value="KAE8692365.1"/>
    <property type="molecule type" value="Genomic_DNA"/>
</dbReference>
<evidence type="ECO:0000256" key="3">
    <source>
        <dbReference type="ARBA" id="ARBA00009183"/>
    </source>
</evidence>
<evidence type="ECO:0000256" key="9">
    <source>
        <dbReference type="ARBA" id="ARBA00023070"/>
    </source>
</evidence>
<protein>
    <recommendedName>
        <fullName evidence="10">indole-3-pyruvate monooxygenase</fullName>
        <ecNumber evidence="10">1.14.13.168</ecNumber>
    </recommendedName>
</protein>
<evidence type="ECO:0000256" key="6">
    <source>
        <dbReference type="ARBA" id="ARBA00022857"/>
    </source>
</evidence>
<evidence type="ECO:0000256" key="5">
    <source>
        <dbReference type="ARBA" id="ARBA00022827"/>
    </source>
</evidence>
<dbReference type="PANTHER" id="PTHR43539">
    <property type="entry name" value="FLAVIN-BINDING MONOOXYGENASE-LIKE PROTEIN (AFU_ORTHOLOGUE AFUA_4G09220)"/>
    <property type="match status" value="1"/>
</dbReference>
<evidence type="ECO:0000313" key="13">
    <source>
        <dbReference type="Proteomes" id="UP000436088"/>
    </source>
</evidence>
<keyword evidence="9" id="KW-0073">Auxin biosynthesis</keyword>
<dbReference type="Gene3D" id="3.50.50.60">
    <property type="entry name" value="FAD/NAD(P)-binding domain"/>
    <property type="match status" value="1"/>
</dbReference>
<organism evidence="12 13">
    <name type="scientific">Hibiscus syriacus</name>
    <name type="common">Rose of Sharon</name>
    <dbReference type="NCBI Taxonomy" id="106335"/>
    <lineage>
        <taxon>Eukaryota</taxon>
        <taxon>Viridiplantae</taxon>
        <taxon>Streptophyta</taxon>
        <taxon>Embryophyta</taxon>
        <taxon>Tracheophyta</taxon>
        <taxon>Spermatophyta</taxon>
        <taxon>Magnoliopsida</taxon>
        <taxon>eudicotyledons</taxon>
        <taxon>Gunneridae</taxon>
        <taxon>Pentapetalae</taxon>
        <taxon>rosids</taxon>
        <taxon>malvids</taxon>
        <taxon>Malvales</taxon>
        <taxon>Malvaceae</taxon>
        <taxon>Malvoideae</taxon>
        <taxon>Hibiscus</taxon>
    </lineage>
</organism>
<dbReference type="PANTHER" id="PTHR43539:SF49">
    <property type="entry name" value="INDOLE-3-PYRUVATE MONOOXYGENASE YUCCA7-RELATED"/>
    <property type="match status" value="1"/>
</dbReference>
<evidence type="ECO:0000313" key="12">
    <source>
        <dbReference type="EMBL" id="KAE8692365.1"/>
    </source>
</evidence>
<comment type="caution">
    <text evidence="12">The sequence shown here is derived from an EMBL/GenBank/DDBJ whole genome shotgun (WGS) entry which is preliminary data.</text>
</comment>